<dbReference type="InterPro" id="IPR029479">
    <property type="entry name" value="Nitroreductase"/>
</dbReference>
<proteinExistence type="inferred from homology"/>
<dbReference type="RefSeq" id="WP_179579836.1">
    <property type="nucleotide sequence ID" value="NZ_JACCFM010000001.1"/>
</dbReference>
<dbReference type="PANTHER" id="PTHR43673">
    <property type="entry name" value="NAD(P)H NITROREDUCTASE YDGI-RELATED"/>
    <property type="match status" value="1"/>
</dbReference>
<dbReference type="Proteomes" id="UP000537260">
    <property type="component" value="Unassembled WGS sequence"/>
</dbReference>
<dbReference type="InterPro" id="IPR000415">
    <property type="entry name" value="Nitroreductase-like"/>
</dbReference>
<dbReference type="Pfam" id="PF00881">
    <property type="entry name" value="Nitroreductase"/>
    <property type="match status" value="2"/>
</dbReference>
<dbReference type="GO" id="GO:0016491">
    <property type="term" value="F:oxidoreductase activity"/>
    <property type="evidence" value="ECO:0007669"/>
    <property type="project" value="UniProtKB-KW"/>
</dbReference>
<keyword evidence="2" id="KW-0560">Oxidoreductase</keyword>
<comment type="similarity">
    <text evidence="1">Belongs to the nitroreductase family.</text>
</comment>
<reference evidence="4 5" key="1">
    <citation type="submission" date="2020-07" db="EMBL/GenBank/DDBJ databases">
        <title>Sequencing the genomes of 1000 actinobacteria strains.</title>
        <authorList>
            <person name="Klenk H.-P."/>
        </authorList>
    </citation>
    <scope>NUCLEOTIDE SEQUENCE [LARGE SCALE GENOMIC DNA]</scope>
    <source>
        <strain evidence="4 5">LI1</strain>
    </source>
</reference>
<protein>
    <submittedName>
        <fullName evidence="4">Nitroreductase</fullName>
    </submittedName>
</protein>
<keyword evidence="5" id="KW-1185">Reference proteome</keyword>
<evidence type="ECO:0000256" key="1">
    <source>
        <dbReference type="ARBA" id="ARBA00007118"/>
    </source>
</evidence>
<sequence>MTLITDTVNRSADTEAPLLVTLAERWSPRGYDANAVIDDSTLTTVLEAARWAPSAANMQPARFIVTRRGSAGFTTIHDSLTGFNKAWADSASVLIANVADATMKPDQDNPWASYDLGQAVAHLSIQAQHEGIHTHQMGGFDAAALATAFGLGGKQVVVSVIALGMLADVATLSPEVLERESTPRTRKPLGELLLAND</sequence>
<feature type="domain" description="Nitroreductase" evidence="3">
    <location>
        <begin position="81"/>
        <end position="164"/>
    </location>
</feature>
<dbReference type="CDD" id="cd02138">
    <property type="entry name" value="TdsD-like"/>
    <property type="match status" value="1"/>
</dbReference>
<evidence type="ECO:0000313" key="4">
    <source>
        <dbReference type="EMBL" id="NYJ21196.1"/>
    </source>
</evidence>
<feature type="domain" description="Nitroreductase" evidence="3">
    <location>
        <begin position="23"/>
        <end position="68"/>
    </location>
</feature>
<dbReference type="SUPFAM" id="SSF55469">
    <property type="entry name" value="FMN-dependent nitroreductase-like"/>
    <property type="match status" value="1"/>
</dbReference>
<accession>A0A7Z0EGQ1</accession>
<evidence type="ECO:0000259" key="3">
    <source>
        <dbReference type="Pfam" id="PF00881"/>
    </source>
</evidence>
<dbReference type="EMBL" id="JACCFM010000001">
    <property type="protein sequence ID" value="NYJ21196.1"/>
    <property type="molecule type" value="Genomic_DNA"/>
</dbReference>
<name>A0A7Z0EGQ1_9MICO</name>
<comment type="caution">
    <text evidence="4">The sequence shown here is derived from an EMBL/GenBank/DDBJ whole genome shotgun (WGS) entry which is preliminary data.</text>
</comment>
<evidence type="ECO:0000256" key="2">
    <source>
        <dbReference type="ARBA" id="ARBA00023002"/>
    </source>
</evidence>
<dbReference type="Gene3D" id="3.40.109.10">
    <property type="entry name" value="NADH Oxidase"/>
    <property type="match status" value="1"/>
</dbReference>
<gene>
    <name evidence="4" type="ORF">HNR05_002987</name>
</gene>
<evidence type="ECO:0000313" key="5">
    <source>
        <dbReference type="Proteomes" id="UP000537260"/>
    </source>
</evidence>
<organism evidence="4 5">
    <name type="scientific">Glaciibacter psychrotolerans</name>
    <dbReference type="NCBI Taxonomy" id="670054"/>
    <lineage>
        <taxon>Bacteria</taxon>
        <taxon>Bacillati</taxon>
        <taxon>Actinomycetota</taxon>
        <taxon>Actinomycetes</taxon>
        <taxon>Micrococcales</taxon>
        <taxon>Microbacteriaceae</taxon>
        <taxon>Glaciibacter</taxon>
    </lineage>
</organism>
<dbReference type="PANTHER" id="PTHR43673:SF10">
    <property type="entry name" value="NADH DEHYDROGENASE_NAD(P)H NITROREDUCTASE XCC3605-RELATED"/>
    <property type="match status" value="1"/>
</dbReference>
<dbReference type="AlphaFoldDB" id="A0A7Z0EGQ1"/>